<feature type="transmembrane region" description="Helical" evidence="1">
    <location>
        <begin position="199"/>
        <end position="218"/>
    </location>
</feature>
<comment type="caution">
    <text evidence="2">The sequence shown here is derived from an EMBL/GenBank/DDBJ whole genome shotgun (WGS) entry which is preliminary data.</text>
</comment>
<feature type="transmembrane region" description="Helical" evidence="1">
    <location>
        <begin position="252"/>
        <end position="272"/>
    </location>
</feature>
<organism evidence="2 3">
    <name type="scientific">Thalassoglobus neptunius</name>
    <dbReference type="NCBI Taxonomy" id="1938619"/>
    <lineage>
        <taxon>Bacteria</taxon>
        <taxon>Pseudomonadati</taxon>
        <taxon>Planctomycetota</taxon>
        <taxon>Planctomycetia</taxon>
        <taxon>Planctomycetales</taxon>
        <taxon>Planctomycetaceae</taxon>
        <taxon>Thalassoglobus</taxon>
    </lineage>
</organism>
<keyword evidence="1" id="KW-0812">Transmembrane</keyword>
<keyword evidence="3" id="KW-1185">Reference proteome</keyword>
<protein>
    <submittedName>
        <fullName evidence="2">Uncharacterized protein</fullName>
    </submittedName>
</protein>
<evidence type="ECO:0000313" key="3">
    <source>
        <dbReference type="Proteomes" id="UP000317243"/>
    </source>
</evidence>
<feature type="transmembrane region" description="Helical" evidence="1">
    <location>
        <begin position="143"/>
        <end position="170"/>
    </location>
</feature>
<dbReference type="AlphaFoldDB" id="A0A5C5X0U3"/>
<keyword evidence="1" id="KW-1133">Transmembrane helix</keyword>
<feature type="transmembrane region" description="Helical" evidence="1">
    <location>
        <begin position="68"/>
        <end position="90"/>
    </location>
</feature>
<name>A0A5C5X0U3_9PLAN</name>
<evidence type="ECO:0000313" key="2">
    <source>
        <dbReference type="EMBL" id="TWT55822.1"/>
    </source>
</evidence>
<dbReference type="OrthoDB" id="274084at2"/>
<dbReference type="EMBL" id="SIHI01000002">
    <property type="protein sequence ID" value="TWT55822.1"/>
    <property type="molecule type" value="Genomic_DNA"/>
</dbReference>
<reference evidence="2 3" key="1">
    <citation type="submission" date="2019-02" db="EMBL/GenBank/DDBJ databases">
        <title>Deep-cultivation of Planctomycetes and their phenomic and genomic characterization uncovers novel biology.</title>
        <authorList>
            <person name="Wiegand S."/>
            <person name="Jogler M."/>
            <person name="Boedeker C."/>
            <person name="Pinto D."/>
            <person name="Vollmers J."/>
            <person name="Rivas-Marin E."/>
            <person name="Kohn T."/>
            <person name="Peeters S.H."/>
            <person name="Heuer A."/>
            <person name="Rast P."/>
            <person name="Oberbeckmann S."/>
            <person name="Bunk B."/>
            <person name="Jeske O."/>
            <person name="Meyerdierks A."/>
            <person name="Storesund J.E."/>
            <person name="Kallscheuer N."/>
            <person name="Luecker S."/>
            <person name="Lage O.M."/>
            <person name="Pohl T."/>
            <person name="Merkel B.J."/>
            <person name="Hornburger P."/>
            <person name="Mueller R.-W."/>
            <person name="Bruemmer F."/>
            <person name="Labrenz M."/>
            <person name="Spormann A.M."/>
            <person name="Op Den Camp H."/>
            <person name="Overmann J."/>
            <person name="Amann R."/>
            <person name="Jetten M.S.M."/>
            <person name="Mascher T."/>
            <person name="Medema M.H."/>
            <person name="Devos D.P."/>
            <person name="Kaster A.-K."/>
            <person name="Ovreas L."/>
            <person name="Rohde M."/>
            <person name="Galperin M.Y."/>
            <person name="Jogler C."/>
        </authorList>
    </citation>
    <scope>NUCLEOTIDE SEQUENCE [LARGE SCALE GENOMIC DNA]</scope>
    <source>
        <strain evidence="2 3">KOR42</strain>
    </source>
</reference>
<accession>A0A5C5X0U3</accession>
<sequence length="290" mass="31284">MSVSDNPFETPSPRGVRLVQATLRVTLALQCWGYAAQRIHHHADYVLTDLLAQAKDWDVDRVQQVNDITAYVLIVSGLLILIRPIWLILLPLAGWQIGMAVAAVVMGSSAVSALEPASQAVRYTLPTALLLVDFWPPKVKPGLAVCLSSIGLLRFAIAATFIGQGLLALYEFQRGGNLVELITLTSQNFLGRDLSSDQAQNLLAIVGAVDVAIAVALLSSRNRLVALWAALWGLATAFSYTIAFGIDGYPSTLVRAADVGAVLTVLIFWIVAVEEQPARILPEVEDEDLS</sequence>
<keyword evidence="1" id="KW-0472">Membrane</keyword>
<proteinExistence type="predicted"/>
<feature type="transmembrane region" description="Helical" evidence="1">
    <location>
        <begin position="225"/>
        <end position="246"/>
    </location>
</feature>
<dbReference type="RefSeq" id="WP_146510156.1">
    <property type="nucleotide sequence ID" value="NZ_SIHI01000002.1"/>
</dbReference>
<dbReference type="Proteomes" id="UP000317243">
    <property type="component" value="Unassembled WGS sequence"/>
</dbReference>
<feature type="transmembrane region" description="Helical" evidence="1">
    <location>
        <begin position="97"/>
        <end position="114"/>
    </location>
</feature>
<gene>
    <name evidence="2" type="ORF">KOR42_26330</name>
</gene>
<evidence type="ECO:0000256" key="1">
    <source>
        <dbReference type="SAM" id="Phobius"/>
    </source>
</evidence>